<proteinExistence type="predicted"/>
<keyword evidence="1" id="KW-0175">Coiled coil</keyword>
<accession>A0A2H0RHR7</accession>
<evidence type="ECO:0000313" key="3">
    <source>
        <dbReference type="EMBL" id="PIR46079.1"/>
    </source>
</evidence>
<dbReference type="Gene3D" id="6.10.250.3150">
    <property type="match status" value="1"/>
</dbReference>
<gene>
    <name evidence="3" type="ORF">COV08_01525</name>
</gene>
<evidence type="ECO:0000259" key="2">
    <source>
        <dbReference type="Pfam" id="PF13406"/>
    </source>
</evidence>
<comment type="caution">
    <text evidence="3">The sequence shown here is derived from an EMBL/GenBank/DDBJ whole genome shotgun (WGS) entry which is preliminary data.</text>
</comment>
<name>A0A2H0RHR7_9BACT</name>
<dbReference type="Gene3D" id="1.10.530.10">
    <property type="match status" value="1"/>
</dbReference>
<reference evidence="3 4" key="1">
    <citation type="submission" date="2017-09" db="EMBL/GenBank/DDBJ databases">
        <title>Depth-based differentiation of microbial function through sediment-hosted aquifers and enrichment of novel symbionts in the deep terrestrial subsurface.</title>
        <authorList>
            <person name="Probst A.J."/>
            <person name="Ladd B."/>
            <person name="Jarett J.K."/>
            <person name="Geller-Mcgrath D.E."/>
            <person name="Sieber C.M."/>
            <person name="Emerson J.B."/>
            <person name="Anantharaman K."/>
            <person name="Thomas B.C."/>
            <person name="Malmstrom R."/>
            <person name="Stieglmeier M."/>
            <person name="Klingl A."/>
            <person name="Woyke T."/>
            <person name="Ryan C.M."/>
            <person name="Banfield J.F."/>
        </authorList>
    </citation>
    <scope>NUCLEOTIDE SEQUENCE [LARGE SCALE GENOMIC DNA]</scope>
    <source>
        <strain evidence="3">CG10_big_fil_rev_8_21_14_0_10_49_38</strain>
    </source>
</reference>
<dbReference type="AlphaFoldDB" id="A0A2H0RHR7"/>
<feature type="domain" description="Transglycosylase SLT" evidence="2">
    <location>
        <begin position="262"/>
        <end position="388"/>
    </location>
</feature>
<dbReference type="InterPro" id="IPR023346">
    <property type="entry name" value="Lysozyme-like_dom_sf"/>
</dbReference>
<organism evidence="3 4">
    <name type="scientific">Candidatus Vogelbacteria bacterium CG10_big_fil_rev_8_21_14_0_10_49_38</name>
    <dbReference type="NCBI Taxonomy" id="1975043"/>
    <lineage>
        <taxon>Bacteria</taxon>
        <taxon>Candidatus Vogeliibacteriota</taxon>
    </lineage>
</organism>
<protein>
    <recommendedName>
        <fullName evidence="2">Transglycosylase SLT domain-containing protein</fullName>
    </recommendedName>
</protein>
<dbReference type="Pfam" id="PF13406">
    <property type="entry name" value="SLT_2"/>
    <property type="match status" value="1"/>
</dbReference>
<dbReference type="Proteomes" id="UP000230431">
    <property type="component" value="Unassembled WGS sequence"/>
</dbReference>
<dbReference type="InterPro" id="IPR031304">
    <property type="entry name" value="SLT_2"/>
</dbReference>
<evidence type="ECO:0000256" key="1">
    <source>
        <dbReference type="SAM" id="Coils"/>
    </source>
</evidence>
<dbReference type="EMBL" id="PCYK01000012">
    <property type="protein sequence ID" value="PIR46079.1"/>
    <property type="molecule type" value="Genomic_DNA"/>
</dbReference>
<feature type="coiled-coil region" evidence="1">
    <location>
        <begin position="27"/>
        <end position="61"/>
    </location>
</feature>
<dbReference type="SUPFAM" id="SSF53955">
    <property type="entry name" value="Lysozyme-like"/>
    <property type="match status" value="1"/>
</dbReference>
<evidence type="ECO:0000313" key="4">
    <source>
        <dbReference type="Proteomes" id="UP000230431"/>
    </source>
</evidence>
<sequence length="441" mass="49127">MVEKPLYLGFVVFGLICLLTGAGSVSAETAEEKEARLKAELQKVEQEIAGQRVLLQSQQKETASIKRDVDVLTSKINTAQLNIKAKNLTIDRLGGDIVNTVKTIETLESKLTKEQRSLVELLRRTREFDDQAFAEIILAEESLTDLFVDLERFRFIEQSIHNVLAKVRVTKAETEKTKTQLEIKRSSEADAKKVIEEEKLRVERLNNERKIYLNMSQAEENAYRKIIAAKERERAAIRDALFRLQGATNITFGQALDHANFVASKIKIRPAFLLAIITQESNLGQNIGTCNRPGDPESKSWQNIMKPSRDIKPYLSITKSLGLDPATMPLSCPYMGGYGGAMGPSQFIPSTWIIFISRVVAVTGDNPPSPWNPRDAFVASGLYLNDLGAGAMTYTAERNAACRYYSGAACAPGRKPANVFYGDQVMAIATKYQQQIEILQN</sequence>
<feature type="coiled-coil region" evidence="1">
    <location>
        <begin position="188"/>
        <end position="222"/>
    </location>
</feature>